<evidence type="ECO:0000256" key="1">
    <source>
        <dbReference type="ARBA" id="ARBA00001962"/>
    </source>
</evidence>
<dbReference type="GO" id="GO:0005506">
    <property type="term" value="F:iron ion binding"/>
    <property type="evidence" value="ECO:0007669"/>
    <property type="project" value="UniProtKB-UniRule"/>
</dbReference>
<feature type="transmembrane region" description="Helical" evidence="24">
    <location>
        <begin position="203"/>
        <end position="224"/>
    </location>
</feature>
<evidence type="ECO:0000256" key="2">
    <source>
        <dbReference type="ARBA" id="ARBA00004477"/>
    </source>
</evidence>
<dbReference type="OMA" id="WTIIEYV"/>
<dbReference type="InterPro" id="IPR014430">
    <property type="entry name" value="Scs7"/>
</dbReference>
<feature type="transmembrane region" description="Helical" evidence="24">
    <location>
        <begin position="259"/>
        <end position="278"/>
    </location>
</feature>
<dbReference type="PROSITE" id="PS50255">
    <property type="entry name" value="CYTOCHROME_B5_2"/>
    <property type="match status" value="1"/>
</dbReference>
<feature type="transmembrane region" description="Helical" evidence="24">
    <location>
        <begin position="284"/>
        <end position="304"/>
    </location>
</feature>
<dbReference type="Proteomes" id="UP000001064">
    <property type="component" value="Unassembled WGS sequence"/>
</dbReference>
<evidence type="ECO:0000256" key="6">
    <source>
        <dbReference type="ARBA" id="ARBA00009295"/>
    </source>
</evidence>
<organism evidence="26 27">
    <name type="scientific">Dictyostelium purpureum</name>
    <name type="common">Slime mold</name>
    <dbReference type="NCBI Taxonomy" id="5786"/>
    <lineage>
        <taxon>Eukaryota</taxon>
        <taxon>Amoebozoa</taxon>
        <taxon>Evosea</taxon>
        <taxon>Eumycetozoa</taxon>
        <taxon>Dictyostelia</taxon>
        <taxon>Dictyosteliales</taxon>
        <taxon>Dictyosteliaceae</taxon>
        <taxon>Dictyostelium</taxon>
    </lineage>
</organism>
<dbReference type="RefSeq" id="XP_003293458.1">
    <property type="nucleotide sequence ID" value="XM_003293410.1"/>
</dbReference>
<dbReference type="OrthoDB" id="260519at2759"/>
<keyword evidence="13 22" id="KW-0862">Zinc</keyword>
<dbReference type="PANTHER" id="PTHR12863">
    <property type="entry name" value="FATTY ACID HYDROXYLASE"/>
    <property type="match status" value="1"/>
</dbReference>
<reference evidence="27" key="1">
    <citation type="journal article" date="2011" name="Genome Biol.">
        <title>Comparative genomics of the social amoebae Dictyostelium discoideum and Dictyostelium purpureum.</title>
        <authorList>
            <consortium name="US DOE Joint Genome Institute (JGI-PGF)"/>
            <person name="Sucgang R."/>
            <person name="Kuo A."/>
            <person name="Tian X."/>
            <person name="Salerno W."/>
            <person name="Parikh A."/>
            <person name="Feasley C.L."/>
            <person name="Dalin E."/>
            <person name="Tu H."/>
            <person name="Huang E."/>
            <person name="Barry K."/>
            <person name="Lindquist E."/>
            <person name="Shapiro H."/>
            <person name="Bruce D."/>
            <person name="Schmutz J."/>
            <person name="Salamov A."/>
            <person name="Fey P."/>
            <person name="Gaudet P."/>
            <person name="Anjard C."/>
            <person name="Babu M.M."/>
            <person name="Basu S."/>
            <person name="Bushmanova Y."/>
            <person name="van der Wel H."/>
            <person name="Katoh-Kurasawa M."/>
            <person name="Dinh C."/>
            <person name="Coutinho P.M."/>
            <person name="Saito T."/>
            <person name="Elias M."/>
            <person name="Schaap P."/>
            <person name="Kay R.R."/>
            <person name="Henrissat B."/>
            <person name="Eichinger L."/>
            <person name="Rivero F."/>
            <person name="Putnam N.H."/>
            <person name="West C.M."/>
            <person name="Loomis W.F."/>
            <person name="Chisholm R.L."/>
            <person name="Shaulsky G."/>
            <person name="Strassmann J.E."/>
            <person name="Queller D.C."/>
            <person name="Kuspa A."/>
            <person name="Grigoriev I.V."/>
        </authorList>
    </citation>
    <scope>NUCLEOTIDE SEQUENCE [LARGE SCALE GENOMIC DNA]</scope>
    <source>
        <strain evidence="27">QSDP1</strain>
    </source>
</reference>
<feature type="binding site" description="axial binding residue" evidence="23">
    <location>
        <position position="39"/>
    </location>
    <ligand>
        <name>heme</name>
        <dbReference type="ChEBI" id="CHEBI:30413"/>
    </ligand>
    <ligandPart>
        <name>Fe</name>
        <dbReference type="ChEBI" id="CHEBI:18248"/>
    </ligandPart>
</feature>
<dbReference type="GO" id="GO:0080132">
    <property type="term" value="F:fatty acid 2-hydroxylase activity"/>
    <property type="evidence" value="ECO:0000318"/>
    <property type="project" value="GO_Central"/>
</dbReference>
<dbReference type="eggNOG" id="KOG0537">
    <property type="taxonomic scope" value="Eukaryota"/>
</dbReference>
<dbReference type="InterPro" id="IPR036400">
    <property type="entry name" value="Cyt_B5-like_heme/steroid_sf"/>
</dbReference>
<feature type="binding site" evidence="22">
    <location>
        <position position="246"/>
    </location>
    <ligand>
        <name>Zn(2+)</name>
        <dbReference type="ChEBI" id="CHEBI:29105"/>
        <label>1</label>
    </ligand>
</feature>
<feature type="binding site" evidence="22">
    <location>
        <position position="308"/>
    </location>
    <ligand>
        <name>Zn(2+)</name>
        <dbReference type="ChEBI" id="CHEBI:29105"/>
        <label>1</label>
    </ligand>
</feature>
<dbReference type="VEuPathDB" id="AmoebaDB:DICPUDRAFT_58510"/>
<feature type="binding site" evidence="22">
    <location>
        <position position="334"/>
    </location>
    <ligand>
        <name>Zn(2+)</name>
        <dbReference type="ChEBI" id="CHEBI:29105"/>
        <label>1</label>
    </ligand>
</feature>
<evidence type="ECO:0000313" key="26">
    <source>
        <dbReference type="EMBL" id="EGC30012.1"/>
    </source>
</evidence>
<feature type="binding site" evidence="22">
    <location>
        <position position="225"/>
    </location>
    <ligand>
        <name>Zn(2+)</name>
        <dbReference type="ChEBI" id="CHEBI:29105"/>
        <label>1</label>
    </ligand>
</feature>
<feature type="binding site" evidence="22">
    <location>
        <position position="333"/>
    </location>
    <ligand>
        <name>Zn(2+)</name>
        <dbReference type="ChEBI" id="CHEBI:29105"/>
        <label>1</label>
    </ligand>
</feature>
<evidence type="ECO:0000256" key="15">
    <source>
        <dbReference type="ARBA" id="ARBA00022989"/>
    </source>
</evidence>
<dbReference type="EMBL" id="GL871367">
    <property type="protein sequence ID" value="EGC30012.1"/>
    <property type="molecule type" value="Genomic_DNA"/>
</dbReference>
<dbReference type="KEGG" id="dpp:DICPUDRAFT_58510"/>
<evidence type="ECO:0000256" key="19">
    <source>
        <dbReference type="ARBA" id="ARBA00023136"/>
    </source>
</evidence>
<keyword evidence="16 21" id="KW-0560">Oxidoreductase</keyword>
<feature type="binding site" evidence="22">
    <location>
        <position position="249"/>
    </location>
    <ligand>
        <name>Zn(2+)</name>
        <dbReference type="ChEBI" id="CHEBI:29105"/>
        <label>1</label>
    </ligand>
</feature>
<dbReference type="STRING" id="5786.F1A1B9"/>
<evidence type="ECO:0000256" key="10">
    <source>
        <dbReference type="ARBA" id="ARBA00022723"/>
    </source>
</evidence>
<evidence type="ECO:0000256" key="4">
    <source>
        <dbReference type="ARBA" id="ARBA00005189"/>
    </source>
</evidence>
<dbReference type="GO" id="GO:0005783">
    <property type="term" value="C:endoplasmic reticulum"/>
    <property type="evidence" value="ECO:0000318"/>
    <property type="project" value="GO_Central"/>
</dbReference>
<comment type="function">
    <text evidence="21">Catalyzes stereospecific hydroxylation of free fatty acids at the C-2 position to produce (R)-2-hydroxy fatty acids, which are building blocks of sphingolipids and glycosphingolipids common in neural tissue and epidermis. Plays an essential role in the synthesis of galactosphingolipids of the myelin sheath. Responsible for the synthesis of sphingolipids and glycosphingolipids involved in the formation of epidermal lamellar bodies critical for skin permeability barrier. Participates in the synthesis of glycosphingolipids and a fraction of type II wax diesters in sebaceous gland, specifically regulating hair follicle homeostasis. Involved in the synthesis of sphingolipids of plasma membrane rafts, controlling lipid raft mobility and trafficking of raft-associated proteins.</text>
</comment>
<evidence type="ECO:0000256" key="16">
    <source>
        <dbReference type="ARBA" id="ARBA00023002"/>
    </source>
</evidence>
<keyword evidence="12 21" id="KW-0276">Fatty acid metabolism</keyword>
<dbReference type="eggNOG" id="KOG0539">
    <property type="taxonomic scope" value="Eukaryota"/>
</dbReference>
<dbReference type="PROSITE" id="PS00191">
    <property type="entry name" value="CYTOCHROME_B5_1"/>
    <property type="match status" value="1"/>
</dbReference>
<feature type="transmembrane region" description="Helical" evidence="24">
    <location>
        <begin position="177"/>
        <end position="197"/>
    </location>
</feature>
<gene>
    <name evidence="26" type="ORF">DICPUDRAFT_58510</name>
</gene>
<dbReference type="PRINTS" id="PR00363">
    <property type="entry name" value="CYTOCHROMEB5"/>
</dbReference>
<evidence type="ECO:0000256" key="13">
    <source>
        <dbReference type="ARBA" id="ARBA00022833"/>
    </source>
</evidence>
<comment type="similarity">
    <text evidence="5 21">Belongs to the sterol desaturase family. SCS7 subfamily.</text>
</comment>
<evidence type="ECO:0000313" key="27">
    <source>
        <dbReference type="Proteomes" id="UP000001064"/>
    </source>
</evidence>
<keyword evidence="18 21" id="KW-0443">Lipid metabolism</keyword>
<protein>
    <recommendedName>
        <fullName evidence="21">Fatty acid 2-hydroxylase</fullName>
        <ecNumber evidence="21">1.-.-.-</ecNumber>
    </recommendedName>
</protein>
<dbReference type="GeneID" id="10511381"/>
<dbReference type="Pfam" id="PF04116">
    <property type="entry name" value="FA_hydroxylase"/>
    <property type="match status" value="1"/>
</dbReference>
<keyword evidence="8 23" id="KW-0349">Heme</keyword>
<feature type="binding site" description="axial binding residue" evidence="23">
    <location>
        <position position="66"/>
    </location>
    <ligand>
        <name>heme</name>
        <dbReference type="ChEBI" id="CHEBI:30413"/>
    </ligand>
    <ligandPart>
        <name>Fe</name>
        <dbReference type="ChEBI" id="CHEBI:18248"/>
    </ligandPart>
</feature>
<proteinExistence type="inferred from homology"/>
<evidence type="ECO:0000256" key="24">
    <source>
        <dbReference type="SAM" id="Phobius"/>
    </source>
</evidence>
<dbReference type="SUPFAM" id="SSF55856">
    <property type="entry name" value="Cytochrome b5-like heme/steroid binding domain"/>
    <property type="match status" value="1"/>
</dbReference>
<dbReference type="InterPro" id="IPR006694">
    <property type="entry name" value="Fatty_acid_hydroxylase"/>
</dbReference>
<feature type="binding site" evidence="22">
    <location>
        <position position="330"/>
    </location>
    <ligand>
        <name>Zn(2+)</name>
        <dbReference type="ChEBI" id="CHEBI:29105"/>
        <label>2</label>
    </ligand>
</feature>
<evidence type="ECO:0000256" key="18">
    <source>
        <dbReference type="ARBA" id="ARBA00023098"/>
    </source>
</evidence>
<keyword evidence="11 21" id="KW-0256">Endoplasmic reticulum</keyword>
<dbReference type="InterPro" id="IPR018506">
    <property type="entry name" value="Cyt_B5_heme-BS"/>
</dbReference>
<dbReference type="AlphaFoldDB" id="F1A1B9"/>
<evidence type="ECO:0000256" key="17">
    <source>
        <dbReference type="ARBA" id="ARBA00023004"/>
    </source>
</evidence>
<dbReference type="PANTHER" id="PTHR12863:SF1">
    <property type="entry name" value="FATTY ACID 2-HYDROXYLASE"/>
    <property type="match status" value="1"/>
</dbReference>
<dbReference type="FunCoup" id="F1A1B9">
    <property type="interactions" value="94"/>
</dbReference>
<dbReference type="SMART" id="SM01117">
    <property type="entry name" value="Cyt-b5"/>
    <property type="match status" value="1"/>
</dbReference>
<evidence type="ECO:0000256" key="3">
    <source>
        <dbReference type="ARBA" id="ARBA00004991"/>
    </source>
</evidence>
<comment type="pathway">
    <text evidence="3">Sphingolipid metabolism.</text>
</comment>
<evidence type="ECO:0000256" key="14">
    <source>
        <dbReference type="ARBA" id="ARBA00022982"/>
    </source>
</evidence>
<dbReference type="Gene3D" id="3.10.120.10">
    <property type="entry name" value="Cytochrome b5-like heme/steroid binding domain"/>
    <property type="match status" value="1"/>
</dbReference>
<dbReference type="GO" id="GO:0005789">
    <property type="term" value="C:endoplasmic reticulum membrane"/>
    <property type="evidence" value="ECO:0007669"/>
    <property type="project" value="UniProtKB-SubCell"/>
</dbReference>
<feature type="binding site" evidence="22">
    <location>
        <position position="250"/>
    </location>
    <ligand>
        <name>Zn(2+)</name>
        <dbReference type="ChEBI" id="CHEBI:29105"/>
        <label>1</label>
    </ligand>
</feature>
<evidence type="ECO:0000256" key="20">
    <source>
        <dbReference type="ARBA" id="ARBA00023160"/>
    </source>
</evidence>
<evidence type="ECO:0000256" key="21">
    <source>
        <dbReference type="PIRNR" id="PIRNR005149"/>
    </source>
</evidence>
<keyword evidence="27" id="KW-1185">Reference proteome</keyword>
<dbReference type="FunFam" id="3.10.120.10:FF:000007">
    <property type="entry name" value="Sulfite oxidase, mitochondrial"/>
    <property type="match status" value="1"/>
</dbReference>
<name>F1A1B9_DICPU</name>
<evidence type="ECO:0000256" key="12">
    <source>
        <dbReference type="ARBA" id="ARBA00022832"/>
    </source>
</evidence>
<keyword evidence="7 21" id="KW-0444">Lipid biosynthesis</keyword>
<keyword evidence="10 21" id="KW-0479">Metal-binding</keyword>
<evidence type="ECO:0000256" key="22">
    <source>
        <dbReference type="PIRSR" id="PIRSR005149-1"/>
    </source>
</evidence>
<dbReference type="EC" id="1.-.-.-" evidence="21"/>
<dbReference type="InParanoid" id="F1A1B9"/>
<comment type="cofactor">
    <cofactor evidence="21 22">
        <name>Zn(2+)</name>
        <dbReference type="ChEBI" id="CHEBI:29105"/>
    </cofactor>
    <text evidence="21 22">Binds 2 Zn(2+) ions per subunit that likely form a catalytic dimetal center.</text>
</comment>
<keyword evidence="14" id="KW-0813">Transport</keyword>
<keyword evidence="19 21" id="KW-0472">Membrane</keyword>
<sequence>MIESKEILVSEVKKHNDKSDAWVSLDGQVYDITSFMFEHPGGSDILIEHLGEDISEVFIDGAIHEHSEVAFNMLKSYHIGRLAGYRKPEGKQTVSEYIKQQKLKKQQSNTSNKISYTSDNTIDENILKLVDPTKPMVPQLKYLVGPNYMKWIHSQTGLKKIIIFDNSILELFTRWPWWYIFVLWIPIITTALIYSTLQEKSSVLSSITTFFIGLFSWGLIEYILHRWVFHIETTSYWGNFFHFFIHGIHHLTPHDHSRLTFPPMFSVLIGYGAFKGFLKFPDHWHLTGLPWAFYAGVACGYMLYDTVHYYFHHADIEWLPQIFKDIKTNHLNHHYKDDAKNYGVTSPIFDYVFGTFDK</sequence>
<comment type="similarity">
    <text evidence="6">Belongs to the fatty acid desaturase type 1 family.</text>
</comment>
<comment type="subcellular location">
    <subcellularLocation>
        <location evidence="2">Endoplasmic reticulum membrane</location>
        <topology evidence="2">Multi-pass membrane protein</topology>
    </subcellularLocation>
</comment>
<dbReference type="GO" id="GO:0006631">
    <property type="term" value="P:fatty acid metabolic process"/>
    <property type="evidence" value="ECO:0000318"/>
    <property type="project" value="GO_Central"/>
</dbReference>
<evidence type="ECO:0000256" key="7">
    <source>
        <dbReference type="ARBA" id="ARBA00022516"/>
    </source>
</evidence>
<keyword evidence="20 21" id="KW-0275">Fatty acid biosynthesis</keyword>
<comment type="cofactor">
    <cofactor evidence="1 23">
        <name>Fe cation</name>
        <dbReference type="ChEBI" id="CHEBI:24875"/>
    </cofactor>
</comment>
<keyword evidence="14" id="KW-0249">Electron transport</keyword>
<keyword evidence="17 21" id="KW-0408">Iron</keyword>
<accession>F1A1B9</accession>
<evidence type="ECO:0000256" key="5">
    <source>
        <dbReference type="ARBA" id="ARBA00005747"/>
    </source>
</evidence>
<evidence type="ECO:0000256" key="11">
    <source>
        <dbReference type="ARBA" id="ARBA00022824"/>
    </source>
</evidence>
<dbReference type="Pfam" id="PF00173">
    <property type="entry name" value="Cyt-b5"/>
    <property type="match status" value="1"/>
</dbReference>
<dbReference type="GO" id="GO:0006633">
    <property type="term" value="P:fatty acid biosynthetic process"/>
    <property type="evidence" value="ECO:0007669"/>
    <property type="project" value="UniProtKB-KW"/>
</dbReference>
<dbReference type="PIRSF" id="PIRSF005149">
    <property type="entry name" value="IPC-B_HD"/>
    <property type="match status" value="1"/>
</dbReference>
<dbReference type="InterPro" id="IPR001199">
    <property type="entry name" value="Cyt_B5-like_heme/steroid-bd"/>
</dbReference>
<evidence type="ECO:0000259" key="25">
    <source>
        <dbReference type="PROSITE" id="PS50255"/>
    </source>
</evidence>
<keyword evidence="9 24" id="KW-0812">Transmembrane</keyword>
<evidence type="ECO:0000256" key="9">
    <source>
        <dbReference type="ARBA" id="ARBA00022692"/>
    </source>
</evidence>
<evidence type="ECO:0000256" key="8">
    <source>
        <dbReference type="ARBA" id="ARBA00022617"/>
    </source>
</evidence>
<keyword evidence="15 24" id="KW-1133">Transmembrane helix</keyword>
<feature type="binding site" evidence="22">
    <location>
        <position position="312"/>
    </location>
    <ligand>
        <name>Zn(2+)</name>
        <dbReference type="ChEBI" id="CHEBI:29105"/>
        <label>1</label>
    </ligand>
</feature>
<comment type="pathway">
    <text evidence="4">Lipid metabolism.</text>
</comment>
<feature type="binding site" evidence="22">
    <location>
        <position position="230"/>
    </location>
    <ligand>
        <name>Zn(2+)</name>
        <dbReference type="ChEBI" id="CHEBI:29105"/>
        <label>1</label>
    </ligand>
</feature>
<dbReference type="GO" id="GO:0020037">
    <property type="term" value="F:heme binding"/>
    <property type="evidence" value="ECO:0007669"/>
    <property type="project" value="InterPro"/>
</dbReference>
<feature type="domain" description="Cytochrome b5 heme-binding" evidence="25">
    <location>
        <begin position="4"/>
        <end position="83"/>
    </location>
</feature>
<evidence type="ECO:0000256" key="23">
    <source>
        <dbReference type="PIRSR" id="PIRSR005149-50"/>
    </source>
</evidence>